<dbReference type="STRING" id="937777.Deipe_3095"/>
<keyword evidence="2" id="KW-1185">Reference proteome</keyword>
<gene>
    <name evidence="1" type="ordered locus">Deipe_3095</name>
</gene>
<dbReference type="AlphaFoldDB" id="L0A5V0"/>
<reference evidence="2" key="1">
    <citation type="submission" date="2012-03" db="EMBL/GenBank/DDBJ databases">
        <title>Complete sequence of chromosome of Deinococcus peraridilitoris DSM 19664.</title>
        <authorList>
            <person name="Lucas S."/>
            <person name="Copeland A."/>
            <person name="Lapidus A."/>
            <person name="Glavina del Rio T."/>
            <person name="Dalin E."/>
            <person name="Tice H."/>
            <person name="Bruce D."/>
            <person name="Goodwin L."/>
            <person name="Pitluck S."/>
            <person name="Peters L."/>
            <person name="Mikhailova N."/>
            <person name="Lu M."/>
            <person name="Kyrpides N."/>
            <person name="Mavromatis K."/>
            <person name="Ivanova N."/>
            <person name="Brettin T."/>
            <person name="Detter J.C."/>
            <person name="Han C."/>
            <person name="Larimer F."/>
            <person name="Land M."/>
            <person name="Hauser L."/>
            <person name="Markowitz V."/>
            <person name="Cheng J.-F."/>
            <person name="Hugenholtz P."/>
            <person name="Woyke T."/>
            <person name="Wu D."/>
            <person name="Pukall R."/>
            <person name="Steenblock K."/>
            <person name="Brambilla E."/>
            <person name="Klenk H.-P."/>
            <person name="Eisen J.A."/>
        </authorList>
    </citation>
    <scope>NUCLEOTIDE SEQUENCE [LARGE SCALE GENOMIC DNA]</scope>
    <source>
        <strain evidence="2">DSM 19664 / LMG 22246 / CIP 109416 / KR-200</strain>
    </source>
</reference>
<dbReference type="EMBL" id="CP003382">
    <property type="protein sequence ID" value="AFZ68542.1"/>
    <property type="molecule type" value="Genomic_DNA"/>
</dbReference>
<organism evidence="1 2">
    <name type="scientific">Deinococcus peraridilitoris (strain DSM 19664 / LMG 22246 / CIP 109416 / KR-200)</name>
    <dbReference type="NCBI Taxonomy" id="937777"/>
    <lineage>
        <taxon>Bacteria</taxon>
        <taxon>Thermotogati</taxon>
        <taxon>Deinococcota</taxon>
        <taxon>Deinococci</taxon>
        <taxon>Deinococcales</taxon>
        <taxon>Deinococcaceae</taxon>
        <taxon>Deinococcus</taxon>
    </lineage>
</organism>
<evidence type="ECO:0000313" key="1">
    <source>
        <dbReference type="EMBL" id="AFZ68542.1"/>
    </source>
</evidence>
<proteinExistence type="predicted"/>
<accession>L0A5V0</accession>
<evidence type="ECO:0000313" key="2">
    <source>
        <dbReference type="Proteomes" id="UP000010467"/>
    </source>
</evidence>
<dbReference type="Proteomes" id="UP000010467">
    <property type="component" value="Chromosome"/>
</dbReference>
<dbReference type="KEGG" id="dpd:Deipe_3095"/>
<dbReference type="HOGENOM" id="CLU_2259141_0_0_0"/>
<name>L0A5V0_DEIPD</name>
<sequence length="103" mass="11013">MVGPTLSAQRTVALDEAHGGAAEQIDFGLRVIGMAVRGALALQLLAELLHVPTQLRVRPVRCRVALGSPAMHPGLRAPRQFPCQLGLAKREKFFAALLGVQLP</sequence>
<protein>
    <submittedName>
        <fullName evidence="1">Uncharacterized protein</fullName>
    </submittedName>
</protein>